<organism evidence="1 2">
    <name type="scientific">Edhazardia aedis (strain USNM 41457)</name>
    <name type="common">Microsporidian parasite</name>
    <dbReference type="NCBI Taxonomy" id="1003232"/>
    <lineage>
        <taxon>Eukaryota</taxon>
        <taxon>Fungi</taxon>
        <taxon>Fungi incertae sedis</taxon>
        <taxon>Microsporidia</taxon>
        <taxon>Edhazardia</taxon>
    </lineage>
</organism>
<proteinExistence type="predicted"/>
<comment type="caution">
    <text evidence="1">The sequence shown here is derived from an EMBL/GenBank/DDBJ whole genome shotgun (WGS) entry which is preliminary data.</text>
</comment>
<name>J9D903_EDHAE</name>
<reference evidence="2" key="2">
    <citation type="submission" date="2015-07" db="EMBL/GenBank/DDBJ databases">
        <title>Contrasting host-pathogen interactions and genome evolution in two generalist and specialist microsporidian pathogens of mosquitoes.</title>
        <authorList>
            <consortium name="The Broad Institute Genomics Platform"/>
            <consortium name="The Broad Institute Genome Sequencing Center for Infectious Disease"/>
            <person name="Cuomo C.A."/>
            <person name="Sanscrainte N.D."/>
            <person name="Goldberg J.M."/>
            <person name="Heiman D."/>
            <person name="Young S."/>
            <person name="Zeng Q."/>
            <person name="Becnel J.J."/>
            <person name="Birren B.W."/>
        </authorList>
    </citation>
    <scope>NUCLEOTIDE SEQUENCE [LARGE SCALE GENOMIC DNA]</scope>
    <source>
        <strain evidence="2">USNM 41457</strain>
    </source>
</reference>
<dbReference type="PANTHER" id="PTHR14052:SF0">
    <property type="entry name" value="ORIGIN RECOGNITION COMPLEX SUBUNIT 2"/>
    <property type="match status" value="1"/>
</dbReference>
<dbReference type="VEuPathDB" id="MicrosporidiaDB:EDEG_01478"/>
<dbReference type="AlphaFoldDB" id="J9D903"/>
<dbReference type="GO" id="GO:0003688">
    <property type="term" value="F:DNA replication origin binding"/>
    <property type="evidence" value="ECO:0007669"/>
    <property type="project" value="UniProtKB-UniRule"/>
</dbReference>
<evidence type="ECO:0008006" key="3">
    <source>
        <dbReference type="Google" id="ProtNLM"/>
    </source>
</evidence>
<sequence length="268" mass="31977">MKETAILEKFHLDRKKEFRIILKEYNILFYGYGNKENILKKLFPREFLLNCFLYKTNEIISSIRLYLTKKLKIKKKKHIKLNDFDFFMQIDDYLEGTNNKIILLLLNFDRNLYHLIDIKNIKIIGTLEKIDHEISKTDLLNYNFVLYDLTTFEPYKDELLSVQIEADFDQVECTKKVINNVSKNVQNTFSHLLNAFKEERSFNMKQLQENVGKRILARNASAVIDILKEFIDHEILKKINETEYTILLNSSEICEIISYLSLLKQNRK</sequence>
<dbReference type="InterPro" id="IPR007220">
    <property type="entry name" value="ORC2"/>
</dbReference>
<dbReference type="GO" id="GO:0006260">
    <property type="term" value="P:DNA replication"/>
    <property type="evidence" value="ECO:0007669"/>
    <property type="project" value="UniProtKB-UniRule"/>
</dbReference>
<protein>
    <recommendedName>
        <fullName evidence="3">Origin recognition complex subunit 2</fullName>
    </recommendedName>
</protein>
<evidence type="ECO:0000313" key="1">
    <source>
        <dbReference type="EMBL" id="EJW04246.1"/>
    </source>
</evidence>
<keyword evidence="2" id="KW-1185">Reference proteome</keyword>
<dbReference type="Proteomes" id="UP000003163">
    <property type="component" value="Unassembled WGS sequence"/>
</dbReference>
<dbReference type="HOGENOM" id="CLU_1138763_0_0_1"/>
<dbReference type="OrthoDB" id="346673at2759"/>
<dbReference type="EMBL" id="AFBI03000021">
    <property type="protein sequence ID" value="EJW04246.1"/>
    <property type="molecule type" value="Genomic_DNA"/>
</dbReference>
<dbReference type="GO" id="GO:0005664">
    <property type="term" value="C:nuclear origin of replication recognition complex"/>
    <property type="evidence" value="ECO:0007669"/>
    <property type="project" value="UniProtKB-UniRule"/>
</dbReference>
<reference evidence="1 2" key="1">
    <citation type="submission" date="2011-08" db="EMBL/GenBank/DDBJ databases">
        <authorList>
            <person name="Liu Z.J."/>
            <person name="Shi F.L."/>
            <person name="Lu J.Q."/>
            <person name="Li M."/>
            <person name="Wang Z.L."/>
        </authorList>
    </citation>
    <scope>NUCLEOTIDE SEQUENCE [LARGE SCALE GENOMIC DNA]</scope>
    <source>
        <strain evidence="1 2">USNM 41457</strain>
    </source>
</reference>
<dbReference type="OMA" id="DFNFIMK"/>
<dbReference type="STRING" id="1003232.J9D903"/>
<evidence type="ECO:0000313" key="2">
    <source>
        <dbReference type="Proteomes" id="UP000003163"/>
    </source>
</evidence>
<dbReference type="PANTHER" id="PTHR14052">
    <property type="entry name" value="ORIGIN RECOGNITION COMPLEX SUBUNIT 2"/>
    <property type="match status" value="1"/>
</dbReference>
<gene>
    <name evidence="1" type="ORF">EDEG_01478</name>
</gene>
<dbReference type="InParanoid" id="J9D903"/>
<accession>J9D903</accession>